<dbReference type="GO" id="GO:0045202">
    <property type="term" value="C:synapse"/>
    <property type="evidence" value="ECO:0007669"/>
    <property type="project" value="UniProtKB-SubCell"/>
</dbReference>
<dbReference type="Ensembl" id="ENSSSUT00005018489.1">
    <property type="protein sequence ID" value="ENSSSUP00005016222.1"/>
    <property type="gene ID" value="ENSSSUG00005010447.1"/>
</dbReference>
<dbReference type="GO" id="GO:0005737">
    <property type="term" value="C:cytoplasm"/>
    <property type="evidence" value="ECO:0007669"/>
    <property type="project" value="UniProtKB-SubCell"/>
</dbReference>
<evidence type="ECO:0000256" key="3">
    <source>
        <dbReference type="ARBA" id="ARBA00009795"/>
    </source>
</evidence>
<dbReference type="CTD" id="221692"/>
<keyword evidence="8" id="KW-0539">Nucleus</keyword>
<feature type="repeat" description="RPEL" evidence="11">
    <location>
        <begin position="421"/>
        <end position="446"/>
    </location>
</feature>
<comment type="similarity">
    <text evidence="3 12">Belongs to the phosphatase and actin regulator family.</text>
</comment>
<feature type="compositionally biased region" description="Acidic residues" evidence="13">
    <location>
        <begin position="395"/>
        <end position="406"/>
    </location>
</feature>
<dbReference type="GO" id="GO:0003779">
    <property type="term" value="F:actin binding"/>
    <property type="evidence" value="ECO:0007669"/>
    <property type="project" value="UniProtKB-KW"/>
</dbReference>
<keyword evidence="7 12" id="KW-0009">Actin-binding</keyword>
<keyword evidence="9" id="KW-0650">Protein phosphatase inhibitor</keyword>
<dbReference type="Proteomes" id="UP000472268">
    <property type="component" value="Chromosome 7"/>
</dbReference>
<dbReference type="RefSeq" id="XP_029801260.1">
    <property type="nucleotide sequence ID" value="XM_029945400.1"/>
</dbReference>
<dbReference type="PROSITE" id="PS51073">
    <property type="entry name" value="RPEL"/>
    <property type="match status" value="4"/>
</dbReference>
<dbReference type="Gene3D" id="6.10.140.1750">
    <property type="match status" value="1"/>
</dbReference>
<dbReference type="GeneID" id="115296924"/>
<evidence type="ECO:0000256" key="7">
    <source>
        <dbReference type="ARBA" id="ARBA00023203"/>
    </source>
</evidence>
<feature type="repeat" description="RPEL" evidence="11">
    <location>
        <begin position="459"/>
        <end position="484"/>
    </location>
</feature>
<evidence type="ECO:0000256" key="9">
    <source>
        <dbReference type="ARBA" id="ARBA00023272"/>
    </source>
</evidence>
<feature type="region of interest" description="Disordered" evidence="13">
    <location>
        <begin position="461"/>
        <end position="493"/>
    </location>
</feature>
<proteinExistence type="inferred from homology"/>
<dbReference type="GO" id="GO:0004864">
    <property type="term" value="F:protein phosphatase inhibitor activity"/>
    <property type="evidence" value="ECO:0007669"/>
    <property type="project" value="UniProtKB-UniRule"/>
</dbReference>
<evidence type="ECO:0000256" key="10">
    <source>
        <dbReference type="ARBA" id="ARBA00034103"/>
    </source>
</evidence>
<dbReference type="GO" id="GO:0043149">
    <property type="term" value="P:stress fiber assembly"/>
    <property type="evidence" value="ECO:0007669"/>
    <property type="project" value="TreeGrafter"/>
</dbReference>
<feature type="repeat" description="RPEL" evidence="11">
    <location>
        <begin position="138"/>
        <end position="163"/>
    </location>
</feature>
<keyword evidence="6" id="KW-0770">Synapse</keyword>
<evidence type="ECO:0000256" key="4">
    <source>
        <dbReference type="ARBA" id="ARBA00022490"/>
    </source>
</evidence>
<keyword evidence="15" id="KW-1185">Reference proteome</keyword>
<sequence length="579" mass="66126">MDYPKMDYFLDVESAHRLLDVESAHRFFYSQGAQARRATLLLPPTLMAASSEDDIDRRPIRRVRSKSDTPYLAEARISFNLGAAEEVERLAAMRSDSLVPGTHTPPIRRRSKFANLGRIFKPWKWRKKKSEKFKHTSAALERKISMRQSREELIKRGVLKEIYDKDGELSISNEEDSLENGQSLSSSQLSLPALSEMEPVPMPRDPCSYEVLQPSDIMDGTDPGAPVKLPCLPVKLSPPLPPKKVMICMPVGGPDLSLASYAAQKSGQQSGAQHHHTVLPSQIQHQLQYGSLGQHLPSATGSLPMHPSGCRMIEELNKTLAMTMQRLESSEQRVPCSTSYHSSGLHPGDGVTKAGPLGLPEIRQVPTVVIECDDNKENVPHESDYEDSPCLYTREEEEEEEEEEDSSLYTTSLAMKVCRKDSLAIKLSNRPSKRELEEKNILPRQTDEERLELRQQIGSKLTRRLSQRPTAEELEQRNILKPRNEQEEQEEKREIKRRLTRKLSQRPTVEELRERKILIRFSDYVEVADAQDYDRRADKPWTRLTAADKAAIRKELNEFKSTEMEVHELSRHLTRFHRP</sequence>
<dbReference type="PANTHER" id="PTHR12751">
    <property type="entry name" value="PHOSPHATASE AND ACTIN REGULATOR PHACTR"/>
    <property type="match status" value="1"/>
</dbReference>
<reference evidence="14" key="3">
    <citation type="submission" date="2025-09" db="UniProtKB">
        <authorList>
            <consortium name="Ensembl"/>
        </authorList>
    </citation>
    <scope>IDENTIFICATION</scope>
</reference>
<feature type="compositionally biased region" description="Basic and acidic residues" evidence="13">
    <location>
        <begin position="470"/>
        <end position="493"/>
    </location>
</feature>
<dbReference type="GO" id="GO:0048870">
    <property type="term" value="P:cell motility"/>
    <property type="evidence" value="ECO:0007669"/>
    <property type="project" value="TreeGrafter"/>
</dbReference>
<accession>A0A673TSD4</accession>
<dbReference type="GO" id="GO:0005634">
    <property type="term" value="C:nucleus"/>
    <property type="evidence" value="ECO:0007669"/>
    <property type="project" value="UniProtKB-SubCell"/>
</dbReference>
<name>A0A673TSD4_SURSU</name>
<protein>
    <recommendedName>
        <fullName evidence="12">Phosphatase and actin regulator</fullName>
    </recommendedName>
</protein>
<comment type="subcellular location">
    <subcellularLocation>
        <location evidence="2">Cytoplasm</location>
    </subcellularLocation>
    <subcellularLocation>
        <location evidence="1">Nucleus</location>
    </subcellularLocation>
    <subcellularLocation>
        <location evidence="10">Synapse</location>
    </subcellularLocation>
</comment>
<reference evidence="14" key="2">
    <citation type="submission" date="2025-08" db="UniProtKB">
        <authorList>
            <consortium name="Ensembl"/>
        </authorList>
    </citation>
    <scope>IDENTIFICATION</scope>
</reference>
<evidence type="ECO:0000256" key="5">
    <source>
        <dbReference type="ARBA" id="ARBA00022737"/>
    </source>
</evidence>
<dbReference type="InterPro" id="IPR004018">
    <property type="entry name" value="RPEL_repeat"/>
</dbReference>
<dbReference type="PANTHER" id="PTHR12751:SF6">
    <property type="entry name" value="PHOSPHATASE AND ACTIN REGULATOR 1"/>
    <property type="match status" value="1"/>
</dbReference>
<reference evidence="14 15" key="1">
    <citation type="submission" date="2019-05" db="EMBL/GenBank/DDBJ databases">
        <title>A Chromosome-scale Meerkat (S. suricatta) Genome Assembly.</title>
        <authorList>
            <person name="Dudchenko O."/>
            <person name="Lieberman Aiden E."/>
            <person name="Tung J."/>
            <person name="Barreiro L.B."/>
            <person name="Clutton-Brock T.H."/>
        </authorList>
    </citation>
    <scope>NUCLEOTIDE SEQUENCE [LARGE SCALE GENOMIC DNA]</scope>
</reference>
<keyword evidence="4" id="KW-0963">Cytoplasm</keyword>
<evidence type="ECO:0000256" key="2">
    <source>
        <dbReference type="ARBA" id="ARBA00004496"/>
    </source>
</evidence>
<feature type="region of interest" description="Disordered" evidence="13">
    <location>
        <begin position="377"/>
        <end position="408"/>
    </location>
</feature>
<keyword evidence="5 12" id="KW-0677">Repeat</keyword>
<evidence type="ECO:0000256" key="6">
    <source>
        <dbReference type="ARBA" id="ARBA00023018"/>
    </source>
</evidence>
<dbReference type="Pfam" id="PF02755">
    <property type="entry name" value="RPEL"/>
    <property type="match status" value="4"/>
</dbReference>
<dbReference type="SMART" id="SM00707">
    <property type="entry name" value="RPEL"/>
    <property type="match status" value="4"/>
</dbReference>
<feature type="repeat" description="RPEL" evidence="11">
    <location>
        <begin position="497"/>
        <end position="522"/>
    </location>
</feature>
<evidence type="ECO:0000313" key="14">
    <source>
        <dbReference type="Ensembl" id="ENSSSUP00005016222.1"/>
    </source>
</evidence>
<evidence type="ECO:0000256" key="11">
    <source>
        <dbReference type="PROSITE-ProRule" id="PRU00401"/>
    </source>
</evidence>
<evidence type="ECO:0000256" key="13">
    <source>
        <dbReference type="SAM" id="MobiDB-lite"/>
    </source>
</evidence>
<evidence type="ECO:0000313" key="15">
    <source>
        <dbReference type="Proteomes" id="UP000472268"/>
    </source>
</evidence>
<evidence type="ECO:0000256" key="1">
    <source>
        <dbReference type="ARBA" id="ARBA00004123"/>
    </source>
</evidence>
<evidence type="ECO:0000256" key="12">
    <source>
        <dbReference type="RuleBase" id="RU301113"/>
    </source>
</evidence>
<evidence type="ECO:0000256" key="8">
    <source>
        <dbReference type="ARBA" id="ARBA00023242"/>
    </source>
</evidence>
<dbReference type="AlphaFoldDB" id="A0A673TSD4"/>
<comment type="subunit">
    <text evidence="12">Binds PPP1CA and actin.</text>
</comment>
<dbReference type="Gene3D" id="6.10.140.2130">
    <property type="match status" value="1"/>
</dbReference>
<gene>
    <name evidence="14" type="primary">PHACTR1</name>
</gene>
<organism evidence="14 15">
    <name type="scientific">Suricata suricatta</name>
    <name type="common">Meerkat</name>
    <dbReference type="NCBI Taxonomy" id="37032"/>
    <lineage>
        <taxon>Eukaryota</taxon>
        <taxon>Metazoa</taxon>
        <taxon>Chordata</taxon>
        <taxon>Craniata</taxon>
        <taxon>Vertebrata</taxon>
        <taxon>Euteleostomi</taxon>
        <taxon>Mammalia</taxon>
        <taxon>Eutheria</taxon>
        <taxon>Laurasiatheria</taxon>
        <taxon>Carnivora</taxon>
        <taxon>Feliformia</taxon>
        <taxon>Herpestidae</taxon>
        <taxon>Suricata</taxon>
    </lineage>
</organism>